<evidence type="ECO:0000259" key="1">
    <source>
        <dbReference type="Pfam" id="PF02589"/>
    </source>
</evidence>
<dbReference type="InterPro" id="IPR024185">
    <property type="entry name" value="FTHF_cligase-like_sf"/>
</dbReference>
<dbReference type="AlphaFoldDB" id="A0A178IDF1"/>
<dbReference type="EMBL" id="LRRQ01000167">
    <property type="protein sequence ID" value="OAM87641.1"/>
    <property type="molecule type" value="Genomic_DNA"/>
</dbReference>
<dbReference type="InterPro" id="IPR003741">
    <property type="entry name" value="LUD_dom"/>
</dbReference>
<dbReference type="Gene3D" id="3.40.50.10420">
    <property type="entry name" value="NagB/RpiA/CoA transferase-like"/>
    <property type="match status" value="1"/>
</dbReference>
<dbReference type="SUPFAM" id="SSF100950">
    <property type="entry name" value="NagB/RpiA/CoA transferase-like"/>
    <property type="match status" value="1"/>
</dbReference>
<dbReference type="Proteomes" id="UP000078486">
    <property type="component" value="Unassembled WGS sequence"/>
</dbReference>
<dbReference type="Pfam" id="PF02589">
    <property type="entry name" value="LUD_dom"/>
    <property type="match status" value="1"/>
</dbReference>
<dbReference type="PANTHER" id="PTHR43682">
    <property type="entry name" value="LACTATE UTILIZATION PROTEIN C"/>
    <property type="match status" value="1"/>
</dbReference>
<sequence length="210" mass="22130">MPMSSRETILARVRDALAPLKQRAAYPEFPDTVAVSPALAPQLAPGSDLWAAFSARARLVHGTPMEGGPAALAAWLREKKLTRGYCDPALLPQFEPALAAAGLTIETTFDRARVDDYEFGITRAAAAIAESGTLVLSDTTTSSRLAALAPWVHVATLTRDQIHATLADAVAALGDDPNLIWCTGPSRTADVEGILIEGVHGPGEQIALLV</sequence>
<proteinExistence type="predicted"/>
<dbReference type="InterPro" id="IPR037171">
    <property type="entry name" value="NagB/RpiA_transferase-like"/>
</dbReference>
<reference evidence="2 3" key="1">
    <citation type="submission" date="2016-01" db="EMBL/GenBank/DDBJ databases">
        <title>High potential of lignocellulose degradation of a new Verrucomicrobia species.</title>
        <authorList>
            <person name="Wang Y."/>
            <person name="Shi Y."/>
            <person name="Qiu Z."/>
            <person name="Liu S."/>
            <person name="Yang H."/>
        </authorList>
    </citation>
    <scope>NUCLEOTIDE SEQUENCE [LARGE SCALE GENOMIC DNA]</scope>
    <source>
        <strain evidence="2 3">TSB47</strain>
    </source>
</reference>
<dbReference type="STRING" id="1184151.AW736_22270"/>
<name>A0A178IDF1_9BACT</name>
<evidence type="ECO:0000313" key="2">
    <source>
        <dbReference type="EMBL" id="OAM87641.1"/>
    </source>
</evidence>
<feature type="domain" description="LUD" evidence="1">
    <location>
        <begin position="110"/>
        <end position="210"/>
    </location>
</feature>
<gene>
    <name evidence="2" type="ORF">AW736_22270</name>
</gene>
<organism evidence="2 3">
    <name type="scientific">Termitidicoccus mucosus</name>
    <dbReference type="NCBI Taxonomy" id="1184151"/>
    <lineage>
        <taxon>Bacteria</taxon>
        <taxon>Pseudomonadati</taxon>
        <taxon>Verrucomicrobiota</taxon>
        <taxon>Opitutia</taxon>
        <taxon>Opitutales</taxon>
        <taxon>Opitutaceae</taxon>
        <taxon>Termitidicoccus</taxon>
    </lineage>
</organism>
<protein>
    <recommendedName>
        <fullName evidence="1">LUD domain-containing protein</fullName>
    </recommendedName>
</protein>
<evidence type="ECO:0000313" key="3">
    <source>
        <dbReference type="Proteomes" id="UP000078486"/>
    </source>
</evidence>
<dbReference type="PANTHER" id="PTHR43682:SF1">
    <property type="entry name" value="LACTATE UTILIZATION PROTEIN C"/>
    <property type="match status" value="1"/>
</dbReference>
<dbReference type="OrthoDB" id="9794157at2"/>
<keyword evidence="3" id="KW-1185">Reference proteome</keyword>
<accession>A0A178IDF1</accession>
<comment type="caution">
    <text evidence="2">The sequence shown here is derived from an EMBL/GenBank/DDBJ whole genome shotgun (WGS) entry which is preliminary data.</text>
</comment>